<comment type="caution">
    <text evidence="2">The sequence shown here is derived from an EMBL/GenBank/DDBJ whole genome shotgun (WGS) entry which is preliminary data.</text>
</comment>
<evidence type="ECO:0000256" key="1">
    <source>
        <dbReference type="SAM" id="Phobius"/>
    </source>
</evidence>
<dbReference type="PANTHER" id="PTHR36840:SF1">
    <property type="entry name" value="BLL5714 PROTEIN"/>
    <property type="match status" value="1"/>
</dbReference>
<organism evidence="2 3">
    <name type="scientific">Acetobacter musti</name>
    <dbReference type="NCBI Taxonomy" id="864732"/>
    <lineage>
        <taxon>Bacteria</taxon>
        <taxon>Pseudomonadati</taxon>
        <taxon>Pseudomonadota</taxon>
        <taxon>Alphaproteobacteria</taxon>
        <taxon>Acetobacterales</taxon>
        <taxon>Acetobacteraceae</taxon>
        <taxon>Acetobacter</taxon>
    </lineage>
</organism>
<feature type="transmembrane region" description="Helical" evidence="1">
    <location>
        <begin position="278"/>
        <end position="304"/>
    </location>
</feature>
<keyword evidence="1" id="KW-1133">Transmembrane helix</keyword>
<gene>
    <name evidence="2" type="ORF">GOB93_08015</name>
</gene>
<dbReference type="PANTHER" id="PTHR36840">
    <property type="entry name" value="BLL5714 PROTEIN"/>
    <property type="match status" value="1"/>
</dbReference>
<accession>A0ABX0JP88</accession>
<feature type="transmembrane region" description="Helical" evidence="1">
    <location>
        <begin position="237"/>
        <end position="258"/>
    </location>
</feature>
<name>A0ABX0JP88_9PROT</name>
<sequence>MSTNVVGFHPLLRRRDGRHAPVTNEELFFDLVYVFAITQISHGLLHHLTPIGALQTAILWFAAWLGWQYAAWVTNWFDPRTPAIRGLIFATMALALLVGASAPEAWAERGLEFALCYAGMQVGRAAFIVFQLPASHPLAPNYRRILGWMCIAACFWIAGGLAAPAWRLSLWSIAVLCEYVSPMFGFPLPGLGRSRTRDWTIDGGHLVERCQLFTIVALGETIMASGLSMAEAKTWSLPVLGAFAVSFLCTIAMWWLYFGTSVEDAERAITRSDDPGRIGAYFHYIHAVLISGIIVTAVGTDLLLENPMEPAEGSHTVVMIAGPAIYLLASAVYKRVACGRFPRSHFLGTALLAIPALAGPHLSMLAVAALVTLVLLSVGAGEKAGRERSLL</sequence>
<keyword evidence="3" id="KW-1185">Reference proteome</keyword>
<dbReference type="RefSeq" id="WP_173582979.1">
    <property type="nucleotide sequence ID" value="NZ_WOTB01000008.1"/>
</dbReference>
<keyword evidence="1" id="KW-0812">Transmembrane</keyword>
<dbReference type="EMBL" id="WOTB01000008">
    <property type="protein sequence ID" value="NHN84589.1"/>
    <property type="molecule type" value="Genomic_DNA"/>
</dbReference>
<keyword evidence="1" id="KW-0472">Membrane</keyword>
<evidence type="ECO:0000313" key="3">
    <source>
        <dbReference type="Proteomes" id="UP000635278"/>
    </source>
</evidence>
<feature type="transmembrane region" description="Helical" evidence="1">
    <location>
        <begin position="114"/>
        <end position="133"/>
    </location>
</feature>
<evidence type="ECO:0000313" key="2">
    <source>
        <dbReference type="EMBL" id="NHN84589.1"/>
    </source>
</evidence>
<evidence type="ECO:0008006" key="4">
    <source>
        <dbReference type="Google" id="ProtNLM"/>
    </source>
</evidence>
<dbReference type="Pfam" id="PF06772">
    <property type="entry name" value="LtrA"/>
    <property type="match status" value="1"/>
</dbReference>
<feature type="transmembrane region" description="Helical" evidence="1">
    <location>
        <begin position="83"/>
        <end position="102"/>
    </location>
</feature>
<dbReference type="Proteomes" id="UP000635278">
    <property type="component" value="Unassembled WGS sequence"/>
</dbReference>
<protein>
    <recommendedName>
        <fullName evidence="4">Low temperature requirement protein A</fullName>
    </recommendedName>
</protein>
<feature type="transmembrane region" description="Helical" evidence="1">
    <location>
        <begin position="57"/>
        <end position="77"/>
    </location>
</feature>
<feature type="transmembrane region" description="Helical" evidence="1">
    <location>
        <begin position="316"/>
        <end position="333"/>
    </location>
</feature>
<dbReference type="InterPro" id="IPR010640">
    <property type="entry name" value="Low_temperature_requirement_A"/>
</dbReference>
<feature type="transmembrane region" description="Helical" evidence="1">
    <location>
        <begin position="353"/>
        <end position="378"/>
    </location>
</feature>
<reference evidence="2 3" key="1">
    <citation type="journal article" date="2020" name="Int. J. Syst. Evol. Microbiol.">
        <title>Novel acetic acid bacteria from cider fermentations: Acetobacter conturbans sp. nov. and Acetobacter fallax sp. nov.</title>
        <authorList>
            <person name="Sombolestani A.S."/>
            <person name="Cleenwerck I."/>
            <person name="Cnockaert M."/>
            <person name="Borremans W."/>
            <person name="Wieme A.D."/>
            <person name="De Vuyst L."/>
            <person name="Vandamme P."/>
        </authorList>
    </citation>
    <scope>NUCLEOTIDE SEQUENCE [LARGE SCALE GENOMIC DNA]</scope>
    <source>
        <strain evidence="2 3">LMG 30640</strain>
    </source>
</reference>
<feature type="transmembrane region" description="Helical" evidence="1">
    <location>
        <begin position="212"/>
        <end position="230"/>
    </location>
</feature>
<proteinExistence type="predicted"/>
<feature type="transmembrane region" description="Helical" evidence="1">
    <location>
        <begin position="170"/>
        <end position="192"/>
    </location>
</feature>
<feature type="transmembrane region" description="Helical" evidence="1">
    <location>
        <begin position="145"/>
        <end position="163"/>
    </location>
</feature>